<feature type="transmembrane region" description="Helical" evidence="1">
    <location>
        <begin position="1344"/>
        <end position="1366"/>
    </location>
</feature>
<dbReference type="PANTHER" id="PTHR31600:SF2">
    <property type="entry name" value="GAMETE ENRICHED GENE 10 PROTEIN-RELATED"/>
    <property type="match status" value="1"/>
</dbReference>
<feature type="transmembrane region" description="Helical" evidence="1">
    <location>
        <begin position="199"/>
        <end position="218"/>
    </location>
</feature>
<dbReference type="OrthoDB" id="305099at2759"/>
<dbReference type="PANTHER" id="PTHR31600">
    <property type="entry name" value="TINY MACROCYSTS PROTEIN B-RELATED"/>
    <property type="match status" value="1"/>
</dbReference>
<evidence type="ECO:0000313" key="2">
    <source>
        <dbReference type="EMBL" id="CAD8091109.1"/>
    </source>
</evidence>
<protein>
    <recommendedName>
        <fullName evidence="4">Transmembrane protein</fullName>
    </recommendedName>
</protein>
<dbReference type="Proteomes" id="UP000692954">
    <property type="component" value="Unassembled WGS sequence"/>
</dbReference>
<evidence type="ECO:0008006" key="4">
    <source>
        <dbReference type="Google" id="ProtNLM"/>
    </source>
</evidence>
<keyword evidence="1" id="KW-1133">Transmembrane helix</keyword>
<keyword evidence="1" id="KW-0812">Transmembrane</keyword>
<accession>A0A8S1NIG6</accession>
<feature type="transmembrane region" description="Helical" evidence="1">
    <location>
        <begin position="260"/>
        <end position="279"/>
    </location>
</feature>
<feature type="transmembrane region" description="Helical" evidence="1">
    <location>
        <begin position="230"/>
        <end position="248"/>
    </location>
</feature>
<evidence type="ECO:0000313" key="3">
    <source>
        <dbReference type="Proteomes" id="UP000692954"/>
    </source>
</evidence>
<proteinExistence type="predicted"/>
<feature type="transmembrane region" description="Helical" evidence="1">
    <location>
        <begin position="64"/>
        <end position="83"/>
    </location>
</feature>
<comment type="caution">
    <text evidence="2">The sequence shown here is derived from an EMBL/GenBank/DDBJ whole genome shotgun (WGS) entry which is preliminary data.</text>
</comment>
<sequence length="1655" mass="197299">MKNETNLYFPEKIILWIYFGQLNGFLIKNEERNSTIFQEDQYLYAIFDYANIVNPLSQYINFEIMAYVIILQLIIFYVSNFTLMIIKQQIYLVSIYFMLFNWIMICPFQTIFVMATSKKSLNNSVIYDVSSNGQIFLLIISLLGTILIFITSTLSNFIFKKREINQKMLLKYDFKLAYTLSPLTQLYIIISYTKYNQQLYIVIHLLHFLIMSIQLIIAFQFPFGFTQTSLLFNQLTILSIYFNCLIFIQKHSNHSDQFIFLSLLIIGMLLWYSVHLLFYRRMDKIVNNFCSKRETFYLAEVLEYFIQTHSYTFQHLLQLNIHRMNCQDQLCPCFDCQLLVIDNVSISQLFQQQSKKKKFVIYKWLVYQYQTYLQKINLKQKKNDLIIFNYLSFQKNFLENHVLTCLTIYQCIQKVEKAKNQNSNVTKTLLYLIQQKCKQKLIIQTQQQKKITQQEFLIITDINIMYELADNIVQQLSKVLQKQIYLWIQYSKNEIKNFDQLLTAIFNIRLQKKNSKNLFEEYITFRNQSKETIYSLRVKLLFYLIVSQDFLLMTKIQSQLMQLEDSQRFDFNLNDFNNLSFLTGQALSIISNISHENQGKLEQQITNEFKSFFGYVNDEKKLTHIKQLMPSKIAEVHSGLVENFFFKGQSDRINNISIAFILNSKNLIEQIKLCLSYYFPVDLRDTSFYMIAHIQKTIKSEKNLHDENLIGHLLVGEDFNVFGMTQNIYEKLNYRYFSKNDTNTIVISPQEFYNEHNIFSLIPSFQGKLQNYYQSQPKRKLRDNEIILNKERGLLKLDFHKQEQENSAQKQFGKKFSFSQLTSKQVLTQMMSVSSELLNFQSNENVKYFPIEFTVTQRILHFSNLNNKIEQFLYYMIEILMVEDFQKVSDLKKSNNRFFQNKMKILPQKIETQRQSIDKLLQFEAINFVTSDPLISQYGDKEALAKEYNQEKQKQKQKSFSKGIIQLQNDAQSQRSSIMNLPNRVNKFFQFLQTNKYPSIFMGMIGLIIINFIIVIFTTSFTTILFYQKKEIQSNCIIYTFHDVDYFNGFSLILSGSRHTILNSNYLNVLEPLVFRQDNQIIKLTSKDCIVVSWHLLLSGQQDLVGKYENYSQMLLKYEQKQITYYYPDYQNSKILSQVLLDQATYYTTMYLQFYLTYRSILSLNAYLSGGNDNIFLVRNRYILYFNYLDAIEITKDSIQSCYDYNNDANEYFDSFCNSWFIAMYIVTIFIFIFHLVAAYKIKKVTQIFLKQFIQIDFEESQIVIKQFENMLQILNQDNILFKYQEFQVIKQMPSNIFQVLQKQEFKQNYQEEKEVNNSQKNRISAINTKKINFATPTLSFKKFIFLFIFLMILKISFLAVFQYYYDFLSSGIAPSAKREIQSQKMRLDFIMTINMWDTYLLKQFYDATQNLVNTSSIFSYSNQNVRNNQKLLKQLKIDKEILLEKINDFQTIDLTDFLYHNADEQNQNLLISEQNKQILLGQDVCQLTDCDMMNDLFKDRPYTEYLIEYYQVGLIQLFKNVLQVIVEHNYLITDESLTPEQKVQGIIQMYQSFNYFLYIFYGLDAIQFQISQFCKYFLDQTLYTLEYLTTSNIAYVTIFGILLFILTICIEYYIFFSFFKQFDLARETIKSIPIETLFQKNIPKKLNNIMIKYN</sequence>
<dbReference type="EMBL" id="CAJJDN010000057">
    <property type="protein sequence ID" value="CAD8091109.1"/>
    <property type="molecule type" value="Genomic_DNA"/>
</dbReference>
<feature type="transmembrane region" description="Helical" evidence="1">
    <location>
        <begin position="1000"/>
        <end position="1027"/>
    </location>
</feature>
<keyword evidence="1" id="KW-0472">Membrane</keyword>
<dbReference type="InterPro" id="IPR052994">
    <property type="entry name" value="Tiny_macrocysts_regulators"/>
</dbReference>
<name>A0A8S1NIG6_9CILI</name>
<reference evidence="2" key="1">
    <citation type="submission" date="2021-01" db="EMBL/GenBank/DDBJ databases">
        <authorList>
            <consortium name="Genoscope - CEA"/>
            <person name="William W."/>
        </authorList>
    </citation>
    <scope>NUCLEOTIDE SEQUENCE</scope>
</reference>
<feature type="transmembrane region" description="Helical" evidence="1">
    <location>
        <begin position="1594"/>
        <end position="1617"/>
    </location>
</feature>
<feature type="transmembrane region" description="Helical" evidence="1">
    <location>
        <begin position="90"/>
        <end position="115"/>
    </location>
</feature>
<feature type="transmembrane region" description="Helical" evidence="1">
    <location>
        <begin position="1220"/>
        <end position="1240"/>
    </location>
</feature>
<keyword evidence="3" id="KW-1185">Reference proteome</keyword>
<organism evidence="2 3">
    <name type="scientific">Paramecium sonneborni</name>
    <dbReference type="NCBI Taxonomy" id="65129"/>
    <lineage>
        <taxon>Eukaryota</taxon>
        <taxon>Sar</taxon>
        <taxon>Alveolata</taxon>
        <taxon>Ciliophora</taxon>
        <taxon>Intramacronucleata</taxon>
        <taxon>Oligohymenophorea</taxon>
        <taxon>Peniculida</taxon>
        <taxon>Parameciidae</taxon>
        <taxon>Paramecium</taxon>
    </lineage>
</organism>
<gene>
    <name evidence="2" type="ORF">PSON_ATCC_30995.1.T0570086</name>
</gene>
<evidence type="ECO:0000256" key="1">
    <source>
        <dbReference type="SAM" id="Phobius"/>
    </source>
</evidence>
<feature type="transmembrane region" description="Helical" evidence="1">
    <location>
        <begin position="135"/>
        <end position="155"/>
    </location>
</feature>